<dbReference type="Gramene" id="KQK19588">
    <property type="protein sequence ID" value="KQK19588"/>
    <property type="gene ID" value="BRADI_1g49180v3"/>
</dbReference>
<proteinExistence type="predicted"/>
<organism evidence="2">
    <name type="scientific">Brachypodium distachyon</name>
    <name type="common">Purple false brome</name>
    <name type="synonym">Trachynia distachya</name>
    <dbReference type="NCBI Taxonomy" id="15368"/>
    <lineage>
        <taxon>Eukaryota</taxon>
        <taxon>Viridiplantae</taxon>
        <taxon>Streptophyta</taxon>
        <taxon>Embryophyta</taxon>
        <taxon>Tracheophyta</taxon>
        <taxon>Spermatophyta</taxon>
        <taxon>Magnoliopsida</taxon>
        <taxon>Liliopsida</taxon>
        <taxon>Poales</taxon>
        <taxon>Poaceae</taxon>
        <taxon>BOP clade</taxon>
        <taxon>Pooideae</taxon>
        <taxon>Stipodae</taxon>
        <taxon>Brachypodieae</taxon>
        <taxon>Brachypodium</taxon>
    </lineage>
</organism>
<dbReference type="OrthoDB" id="1842620at2759"/>
<dbReference type="KEGG" id="bdi:100837157"/>
<dbReference type="HOGENOM" id="CLU_065045_0_0_1"/>
<dbReference type="EnsemblPlants" id="KQK19588">
    <property type="protein sequence ID" value="KQK19588"/>
    <property type="gene ID" value="BRADI_1g49180v3"/>
</dbReference>
<dbReference type="EMBL" id="CM000880">
    <property type="protein sequence ID" value="KQK19588.1"/>
    <property type="molecule type" value="Genomic_DNA"/>
</dbReference>
<evidence type="ECO:0000313" key="3">
    <source>
        <dbReference type="Proteomes" id="UP000008810"/>
    </source>
</evidence>
<evidence type="ECO:0000313" key="1">
    <source>
        <dbReference type="EMBL" id="KQK19588.1"/>
    </source>
</evidence>
<dbReference type="GeneID" id="100837157"/>
<dbReference type="OMA" id="AYWSAQR"/>
<dbReference type="AlphaFoldDB" id="I1H0Z8"/>
<keyword evidence="3" id="KW-1185">Reference proteome</keyword>
<dbReference type="PANTHER" id="PTHR34541:SF1">
    <property type="entry name" value="OS06G0152800 PROTEIN"/>
    <property type="match status" value="1"/>
</dbReference>
<dbReference type="PANTHER" id="PTHR34541">
    <property type="entry name" value="OS01G0729900 PROTEIN"/>
    <property type="match status" value="1"/>
</dbReference>
<evidence type="ECO:0000313" key="2">
    <source>
        <dbReference type="EnsemblPlants" id="KQK19588"/>
    </source>
</evidence>
<dbReference type="Proteomes" id="UP000008810">
    <property type="component" value="Chromosome 1"/>
</dbReference>
<sequence length="403" mass="42832">MAASFDDLARRIGAYFPLPPPAPSPKDQLSGVAAAVLSAGGRLGRAVGDVFRRLRIEDGPDDVAYPQKLHRRRISSSAAAAAEDDAVLGTGGGGRDRVSGSGRFEFDAARSAQGSVSVGAAFDSRAGGVESSVSARGDLWRAEASHRGGGGGNGDGGGAPLFLVQLGPVLFLRDTTLLFPVHLSKRHLVWYGFERKNGVHSVCPAYWSAQRRCFFMSMICLNPFSCSFMDMQFPNGQLRYVSGDGLAARGFLPFRGGGVLQAHGKFPGEKRLIFSYKNSSGGSIIPAVQWPDKSLSLGLVQVLSWKRCGLMEQPILQFSICPTFGGSRPGVSMELVHSVSEKASVACGYSRTASPSAYASISIGRSKLNGGVTTSGVLFRVDTPLHSFGRPWFSIQMNSGIEF</sequence>
<reference evidence="1 2" key="1">
    <citation type="journal article" date="2010" name="Nature">
        <title>Genome sequencing and analysis of the model grass Brachypodium distachyon.</title>
        <authorList>
            <consortium name="International Brachypodium Initiative"/>
        </authorList>
    </citation>
    <scope>NUCLEOTIDE SEQUENCE [LARGE SCALE GENOMIC DNA]</scope>
    <source>
        <strain evidence="1">Bd21</strain>
        <strain evidence="2">cv. Bd21</strain>
    </source>
</reference>
<accession>I1H0Z8</accession>
<dbReference type="STRING" id="15368.I1H0Z8"/>
<dbReference type="RefSeq" id="XP_003564320.1">
    <property type="nucleotide sequence ID" value="XM_003564272.4"/>
</dbReference>
<name>I1H0Z8_BRADI</name>
<dbReference type="eggNOG" id="ENOG502QUZ0">
    <property type="taxonomic scope" value="Eukaryota"/>
</dbReference>
<reference evidence="2" key="3">
    <citation type="submission" date="2018-08" db="UniProtKB">
        <authorList>
            <consortium name="EnsemblPlants"/>
        </authorList>
    </citation>
    <scope>IDENTIFICATION</scope>
    <source>
        <strain evidence="2">cv. Bd21</strain>
    </source>
</reference>
<protein>
    <submittedName>
        <fullName evidence="1 2">Uncharacterized protein</fullName>
    </submittedName>
</protein>
<reference evidence="1" key="2">
    <citation type="submission" date="2017-06" db="EMBL/GenBank/DDBJ databases">
        <title>WGS assembly of Brachypodium distachyon.</title>
        <authorList>
            <consortium name="The International Brachypodium Initiative"/>
            <person name="Lucas S."/>
            <person name="Harmon-Smith M."/>
            <person name="Lail K."/>
            <person name="Tice H."/>
            <person name="Grimwood J."/>
            <person name="Bruce D."/>
            <person name="Barry K."/>
            <person name="Shu S."/>
            <person name="Lindquist E."/>
            <person name="Wang M."/>
            <person name="Pitluck S."/>
            <person name="Vogel J.P."/>
            <person name="Garvin D.F."/>
            <person name="Mockler T.C."/>
            <person name="Schmutz J."/>
            <person name="Rokhsar D."/>
            <person name="Bevan M.W."/>
        </authorList>
    </citation>
    <scope>NUCLEOTIDE SEQUENCE</scope>
    <source>
        <strain evidence="1">Bd21</strain>
    </source>
</reference>
<gene>
    <name evidence="2" type="primary">LOC100837157</name>
    <name evidence="1" type="ORF">BRADI_1g49180v3</name>
</gene>